<dbReference type="InterPro" id="IPR018669">
    <property type="entry name" value="Toxin_HigB"/>
</dbReference>
<comment type="caution">
    <text evidence="1">The sequence shown here is derived from an EMBL/GenBank/DDBJ whole genome shotgun (WGS) entry which is preliminary data.</text>
</comment>
<dbReference type="Pfam" id="PF09907">
    <property type="entry name" value="HigB_toxin"/>
    <property type="match status" value="1"/>
</dbReference>
<proteinExistence type="predicted"/>
<name>A0ABS9SG22_9BACT</name>
<gene>
    <name evidence="1" type="ORF">MKP09_03960</name>
</gene>
<evidence type="ECO:0000313" key="1">
    <source>
        <dbReference type="EMBL" id="MCH5597124.1"/>
    </source>
</evidence>
<protein>
    <submittedName>
        <fullName evidence="1">Type II toxin-antitoxin system HigB family toxin</fullName>
    </submittedName>
</protein>
<dbReference type="EMBL" id="JAKWBL010000001">
    <property type="protein sequence ID" value="MCH5597124.1"/>
    <property type="molecule type" value="Genomic_DNA"/>
</dbReference>
<accession>A0ABS9SG22</accession>
<dbReference type="RefSeq" id="WP_240826532.1">
    <property type="nucleotide sequence ID" value="NZ_JAKWBL010000001.1"/>
</dbReference>
<dbReference type="Proteomes" id="UP001202248">
    <property type="component" value="Unassembled WGS sequence"/>
</dbReference>
<evidence type="ECO:0000313" key="2">
    <source>
        <dbReference type="Proteomes" id="UP001202248"/>
    </source>
</evidence>
<sequence>MKTILYFCVVNIINRKTIIYYSKRYPKAKNQFLTWYTEMLKLDFDNFNQLKEMFRSASIVNNQRVVFNIKGNEYRLVVLMNFVRKACYTIWFGTHEEYDKIDVATVPYNLDL</sequence>
<keyword evidence="2" id="KW-1185">Reference proteome</keyword>
<reference evidence="1 2" key="1">
    <citation type="submission" date="2022-02" db="EMBL/GenBank/DDBJ databases">
        <authorList>
            <person name="Min J."/>
        </authorList>
    </citation>
    <scope>NUCLEOTIDE SEQUENCE [LARGE SCALE GENOMIC DNA]</scope>
    <source>
        <strain evidence="1 2">GR10-1</strain>
    </source>
</reference>
<organism evidence="1 2">
    <name type="scientific">Niabella ginsengisoli</name>
    <dbReference type="NCBI Taxonomy" id="522298"/>
    <lineage>
        <taxon>Bacteria</taxon>
        <taxon>Pseudomonadati</taxon>
        <taxon>Bacteroidota</taxon>
        <taxon>Chitinophagia</taxon>
        <taxon>Chitinophagales</taxon>
        <taxon>Chitinophagaceae</taxon>
        <taxon>Niabella</taxon>
    </lineage>
</organism>